<dbReference type="InterPro" id="IPR051982">
    <property type="entry name" value="CiliaryAsmbly_MitoImport"/>
</dbReference>
<dbReference type="Pfam" id="PF13181">
    <property type="entry name" value="TPR_8"/>
    <property type="match status" value="1"/>
</dbReference>
<keyword evidence="4 5" id="KW-0802">TPR repeat</keyword>
<dbReference type="SUPFAM" id="SSF48452">
    <property type="entry name" value="TPR-like"/>
    <property type="match status" value="1"/>
</dbReference>
<proteinExistence type="predicted"/>
<dbReference type="GO" id="GO:0005829">
    <property type="term" value="C:cytosol"/>
    <property type="evidence" value="ECO:0007669"/>
    <property type="project" value="TreeGrafter"/>
</dbReference>
<organism evidence="6 7">
    <name type="scientific">Cyanistes caeruleus</name>
    <name type="common">Eurasian blue tit</name>
    <name type="synonym">Parus caeruleus</name>
    <dbReference type="NCBI Taxonomy" id="156563"/>
    <lineage>
        <taxon>Eukaryota</taxon>
        <taxon>Metazoa</taxon>
        <taxon>Chordata</taxon>
        <taxon>Craniata</taxon>
        <taxon>Vertebrata</taxon>
        <taxon>Euteleostomi</taxon>
        <taxon>Archelosauria</taxon>
        <taxon>Archosauria</taxon>
        <taxon>Dinosauria</taxon>
        <taxon>Saurischia</taxon>
        <taxon>Theropoda</taxon>
        <taxon>Coelurosauria</taxon>
        <taxon>Aves</taxon>
        <taxon>Neognathae</taxon>
        <taxon>Neoaves</taxon>
        <taxon>Telluraves</taxon>
        <taxon>Australaves</taxon>
        <taxon>Passeriformes</taxon>
        <taxon>Paridae</taxon>
        <taxon>Cyanistes</taxon>
    </lineage>
</organism>
<feature type="repeat" description="TPR" evidence="5">
    <location>
        <begin position="238"/>
        <end position="271"/>
    </location>
</feature>
<evidence type="ECO:0000256" key="3">
    <source>
        <dbReference type="ARBA" id="ARBA00022737"/>
    </source>
</evidence>
<protein>
    <submittedName>
        <fullName evidence="6">Sperm-associated antigen 1-like</fullName>
    </submittedName>
</protein>
<dbReference type="Pfam" id="PF13374">
    <property type="entry name" value="TPR_10"/>
    <property type="match status" value="1"/>
</dbReference>
<dbReference type="Gene3D" id="1.25.40.10">
    <property type="entry name" value="Tetratricopeptide repeat domain"/>
    <property type="match status" value="1"/>
</dbReference>
<keyword evidence="7" id="KW-1185">Reference proteome</keyword>
<reference evidence="6" key="1">
    <citation type="submission" date="2025-08" db="UniProtKB">
        <authorList>
            <consortium name="Ensembl"/>
        </authorList>
    </citation>
    <scope>IDENTIFICATION</scope>
</reference>
<keyword evidence="2" id="KW-0963">Cytoplasm</keyword>
<dbReference type="PROSITE" id="PS50005">
    <property type="entry name" value="TPR"/>
    <property type="match status" value="2"/>
</dbReference>
<evidence type="ECO:0000313" key="7">
    <source>
        <dbReference type="Proteomes" id="UP000694410"/>
    </source>
</evidence>
<evidence type="ECO:0000256" key="2">
    <source>
        <dbReference type="ARBA" id="ARBA00022490"/>
    </source>
</evidence>
<name>A0A8C0Z9Q1_CYACU</name>
<dbReference type="InterPro" id="IPR011990">
    <property type="entry name" value="TPR-like_helical_dom_sf"/>
</dbReference>
<evidence type="ECO:0000256" key="4">
    <source>
        <dbReference type="ARBA" id="ARBA00022803"/>
    </source>
</evidence>
<keyword evidence="3" id="KW-0677">Repeat</keyword>
<comment type="subcellular location">
    <subcellularLocation>
        <location evidence="1">Cytoplasm</location>
    </subcellularLocation>
</comment>
<reference evidence="6" key="2">
    <citation type="submission" date="2025-09" db="UniProtKB">
        <authorList>
            <consortium name="Ensembl"/>
        </authorList>
    </citation>
    <scope>IDENTIFICATION</scope>
</reference>
<evidence type="ECO:0000256" key="1">
    <source>
        <dbReference type="ARBA" id="ARBA00004496"/>
    </source>
</evidence>
<dbReference type="PANTHER" id="PTHR45984:SF3">
    <property type="entry name" value="SPERM-ASSOCIATED ANTIGEN 1"/>
    <property type="match status" value="1"/>
</dbReference>
<evidence type="ECO:0000313" key="6">
    <source>
        <dbReference type="Ensembl" id="ENSCCEP00000004421.1"/>
    </source>
</evidence>
<evidence type="ECO:0000256" key="5">
    <source>
        <dbReference type="PROSITE-ProRule" id="PRU00339"/>
    </source>
</evidence>
<dbReference type="Proteomes" id="UP000694410">
    <property type="component" value="Unplaced"/>
</dbReference>
<dbReference type="PANTHER" id="PTHR45984">
    <property type="entry name" value="RNA (RNA) POLYMERASE II ASSOCIATED PROTEIN HOMOLOG"/>
    <property type="match status" value="1"/>
</dbReference>
<gene>
    <name evidence="6" type="primary">LOC111946038</name>
</gene>
<dbReference type="InterPro" id="IPR019734">
    <property type="entry name" value="TPR_rpt"/>
</dbReference>
<dbReference type="AlphaFoldDB" id="A0A8C0Z9Q1"/>
<accession>A0A8C0Z9Q1</accession>
<dbReference type="SMART" id="SM00028">
    <property type="entry name" value="TPR"/>
    <property type="match status" value="3"/>
</dbReference>
<sequence length="327" mass="37285">MGDESVPYLLGEGTTKTYQIPISHLDYKFIEKCTDVKHLEKILRVLRSGEEGCYPELTLVCEKRIEHLDPRSRALRKDKPAATASDFTAEEWEAINSELMSWLTEMNEDDKKSQLLRTDTLNERQDNLPPIRCSSSCLSTNQVSQVFCVNYECYLFDVEKECSKIDEDCEESNSKARFFSRPSLAAIEKKIDTTGMTKREKIFIATREKEKGNEAFATGDYVEAVTYYTRSISVIPTAAAYNNKAQAEIKLQDWDSALQDCEKVLDMEPGNIKALMRRATVHSHLQNYQTAIEDLNKVLSVEPENSMAKVKISELNMARERLYAVVA</sequence>
<feature type="repeat" description="TPR" evidence="5">
    <location>
        <begin position="272"/>
        <end position="305"/>
    </location>
</feature>
<dbReference type="Ensembl" id="ENSCCET00000007361.1">
    <property type="protein sequence ID" value="ENSCCEP00000004421.1"/>
    <property type="gene ID" value="ENSCCEG00000004902.1"/>
</dbReference>